<evidence type="ECO:0000313" key="2">
    <source>
        <dbReference type="Proteomes" id="UP001246372"/>
    </source>
</evidence>
<dbReference type="Proteomes" id="UP001246372">
    <property type="component" value="Unassembled WGS sequence"/>
</dbReference>
<dbReference type="RefSeq" id="WP_315647996.1">
    <property type="nucleotide sequence ID" value="NZ_JAVXZY010000001.1"/>
</dbReference>
<proteinExistence type="predicted"/>
<accession>A0ABU3P5B0</accession>
<organism evidence="1 2">
    <name type="scientific">Roseateles aquae</name>
    <dbReference type="NCBI Taxonomy" id="3077235"/>
    <lineage>
        <taxon>Bacteria</taxon>
        <taxon>Pseudomonadati</taxon>
        <taxon>Pseudomonadota</taxon>
        <taxon>Betaproteobacteria</taxon>
        <taxon>Burkholderiales</taxon>
        <taxon>Sphaerotilaceae</taxon>
        <taxon>Roseateles</taxon>
    </lineage>
</organism>
<name>A0ABU3P5B0_9BURK</name>
<sequence>MKVKVTGFKYFTGTVDGKSINSGKLYTECALDVSRNDSEKQWAKGIFTEEWKVPVEAVKRLMHLPVPFLAELEVQRVGNGKEARELVTDVVPLEAVPARPAPAKA</sequence>
<dbReference type="EMBL" id="JAVXZY010000001">
    <property type="protein sequence ID" value="MDT8997769.1"/>
    <property type="molecule type" value="Genomic_DNA"/>
</dbReference>
<comment type="caution">
    <text evidence="1">The sequence shown here is derived from an EMBL/GenBank/DDBJ whole genome shotgun (WGS) entry which is preliminary data.</text>
</comment>
<keyword evidence="2" id="KW-1185">Reference proteome</keyword>
<protein>
    <submittedName>
        <fullName evidence="1">Uncharacterized protein</fullName>
    </submittedName>
</protein>
<reference evidence="1" key="1">
    <citation type="submission" date="2023-09" db="EMBL/GenBank/DDBJ databases">
        <title>Paucibacter sp. APW11 Genome sequencing and assembly.</title>
        <authorList>
            <person name="Kim I."/>
        </authorList>
    </citation>
    <scope>NUCLEOTIDE SEQUENCE</scope>
    <source>
        <strain evidence="1">APW11</strain>
    </source>
</reference>
<evidence type="ECO:0000313" key="1">
    <source>
        <dbReference type="EMBL" id="MDT8997769.1"/>
    </source>
</evidence>
<gene>
    <name evidence="1" type="ORF">RQP53_00605</name>
</gene>